<comment type="pathway">
    <text evidence="2 13">Amino-acid biosynthesis; L-tryptophan biosynthesis; L-tryptophan from chorismate: step 5/5.</text>
</comment>
<reference evidence="17" key="1">
    <citation type="journal article" date="2017" name="Genome Biol.">
        <title>Comparative genomics reveals high biological diversity and specific adaptations in the industrially and medically important fungal genus Aspergillus.</title>
        <authorList>
            <person name="de Vries R.P."/>
            <person name="Riley R."/>
            <person name="Wiebenga A."/>
            <person name="Aguilar-Osorio G."/>
            <person name="Amillis S."/>
            <person name="Uchima C.A."/>
            <person name="Anderluh G."/>
            <person name="Asadollahi M."/>
            <person name="Askin M."/>
            <person name="Barry K."/>
            <person name="Battaglia E."/>
            <person name="Bayram O."/>
            <person name="Benocci T."/>
            <person name="Braus-Stromeyer S.A."/>
            <person name="Caldana C."/>
            <person name="Canovas D."/>
            <person name="Cerqueira G.C."/>
            <person name="Chen F."/>
            <person name="Chen W."/>
            <person name="Choi C."/>
            <person name="Clum A."/>
            <person name="Dos Santos R.A."/>
            <person name="Damasio A.R."/>
            <person name="Diallinas G."/>
            <person name="Emri T."/>
            <person name="Fekete E."/>
            <person name="Flipphi M."/>
            <person name="Freyberg S."/>
            <person name="Gallo A."/>
            <person name="Gournas C."/>
            <person name="Habgood R."/>
            <person name="Hainaut M."/>
            <person name="Harispe M.L."/>
            <person name="Henrissat B."/>
            <person name="Hilden K.S."/>
            <person name="Hope R."/>
            <person name="Hossain A."/>
            <person name="Karabika E."/>
            <person name="Karaffa L."/>
            <person name="Karanyi Z."/>
            <person name="Krasevec N."/>
            <person name="Kuo A."/>
            <person name="Kusch H."/>
            <person name="LaButti K."/>
            <person name="Lagendijk E.L."/>
            <person name="Lapidus A."/>
            <person name="Levasseur A."/>
            <person name="Lindquist E."/>
            <person name="Lipzen A."/>
            <person name="Logrieco A.F."/>
            <person name="MacCabe A."/>
            <person name="Maekelae M.R."/>
            <person name="Malavazi I."/>
            <person name="Melin P."/>
            <person name="Meyer V."/>
            <person name="Mielnichuk N."/>
            <person name="Miskei M."/>
            <person name="Molnar A.P."/>
            <person name="Mule G."/>
            <person name="Ngan C.Y."/>
            <person name="Orejas M."/>
            <person name="Orosz E."/>
            <person name="Ouedraogo J.P."/>
            <person name="Overkamp K.M."/>
            <person name="Park H.-S."/>
            <person name="Perrone G."/>
            <person name="Piumi F."/>
            <person name="Punt P.J."/>
            <person name="Ram A.F."/>
            <person name="Ramon A."/>
            <person name="Rauscher S."/>
            <person name="Record E."/>
            <person name="Riano-Pachon D.M."/>
            <person name="Robert V."/>
            <person name="Roehrig J."/>
            <person name="Ruller R."/>
            <person name="Salamov A."/>
            <person name="Salih N.S."/>
            <person name="Samson R.A."/>
            <person name="Sandor E."/>
            <person name="Sanguinetti M."/>
            <person name="Schuetze T."/>
            <person name="Sepcic K."/>
            <person name="Shelest E."/>
            <person name="Sherlock G."/>
            <person name="Sophianopoulou V."/>
            <person name="Squina F.M."/>
            <person name="Sun H."/>
            <person name="Susca A."/>
            <person name="Todd R.B."/>
            <person name="Tsang A."/>
            <person name="Unkles S.E."/>
            <person name="van de Wiele N."/>
            <person name="van Rossen-Uffink D."/>
            <person name="Oliveira J.V."/>
            <person name="Vesth T.C."/>
            <person name="Visser J."/>
            <person name="Yu J.-H."/>
            <person name="Zhou M."/>
            <person name="Andersen M.R."/>
            <person name="Archer D.B."/>
            <person name="Baker S.E."/>
            <person name="Benoit I."/>
            <person name="Brakhage A.A."/>
            <person name="Braus G.H."/>
            <person name="Fischer R."/>
            <person name="Frisvad J.C."/>
            <person name="Goldman G.H."/>
            <person name="Houbraken J."/>
            <person name="Oakley B."/>
            <person name="Pocsi I."/>
            <person name="Scazzocchio C."/>
            <person name="Seiboth B."/>
            <person name="vanKuyk P.A."/>
            <person name="Wortman J."/>
            <person name="Dyer P.S."/>
            <person name="Grigoriev I.V."/>
        </authorList>
    </citation>
    <scope>NUCLEOTIDE SEQUENCE [LARGE SCALE GENOMIC DNA]</scope>
    <source>
        <strain evidence="17">CBS 583.65</strain>
    </source>
</reference>
<comment type="similarity">
    <text evidence="4">In the N-terminal section; belongs to the TrpA family.</text>
</comment>
<dbReference type="InterPro" id="IPR036052">
    <property type="entry name" value="TrpB-like_PALP_sf"/>
</dbReference>
<dbReference type="HAMAP" id="MF_00133">
    <property type="entry name" value="Trp_synth_beta"/>
    <property type="match status" value="1"/>
</dbReference>
<organism evidence="16 17">
    <name type="scientific">Aspergillus versicolor CBS 583.65</name>
    <dbReference type="NCBI Taxonomy" id="1036611"/>
    <lineage>
        <taxon>Eukaryota</taxon>
        <taxon>Fungi</taxon>
        <taxon>Dikarya</taxon>
        <taxon>Ascomycota</taxon>
        <taxon>Pezizomycotina</taxon>
        <taxon>Eurotiomycetes</taxon>
        <taxon>Eurotiomycetidae</taxon>
        <taxon>Eurotiales</taxon>
        <taxon>Aspergillaceae</taxon>
        <taxon>Aspergillus</taxon>
        <taxon>Aspergillus subgen. Nidulantes</taxon>
    </lineage>
</organism>
<evidence type="ECO:0000256" key="12">
    <source>
        <dbReference type="ARBA" id="ARBA00049047"/>
    </source>
</evidence>
<protein>
    <recommendedName>
        <fullName evidence="6 13">Tryptophan synthase</fullName>
        <ecNumber evidence="5 13">4.2.1.20</ecNumber>
    </recommendedName>
</protein>
<dbReference type="EMBL" id="KV878129">
    <property type="protein sequence ID" value="OJJ02222.1"/>
    <property type="molecule type" value="Genomic_DNA"/>
</dbReference>
<dbReference type="InterPro" id="IPR006653">
    <property type="entry name" value="Trp_synth_b_CS"/>
</dbReference>
<dbReference type="Pfam" id="PF00291">
    <property type="entry name" value="PALP"/>
    <property type="match status" value="1"/>
</dbReference>
<evidence type="ECO:0000313" key="17">
    <source>
        <dbReference type="Proteomes" id="UP000184073"/>
    </source>
</evidence>
<evidence type="ECO:0000256" key="1">
    <source>
        <dbReference type="ARBA" id="ARBA00001933"/>
    </source>
</evidence>
<dbReference type="PANTHER" id="PTHR48077">
    <property type="entry name" value="TRYPTOPHAN SYNTHASE-RELATED"/>
    <property type="match status" value="1"/>
</dbReference>
<dbReference type="InterPro" id="IPR002028">
    <property type="entry name" value="Trp_synthase_suA"/>
</dbReference>
<dbReference type="NCBIfam" id="TIGR00263">
    <property type="entry name" value="trpB"/>
    <property type="match status" value="1"/>
</dbReference>
<evidence type="ECO:0000256" key="8">
    <source>
        <dbReference type="ARBA" id="ARBA00022822"/>
    </source>
</evidence>
<proteinExistence type="inferred from homology"/>
<name>A0A1L9PL72_ASPVE</name>
<dbReference type="FunFam" id="3.20.20.70:FF:000151">
    <property type="entry name" value="Tryptophan synthase"/>
    <property type="match status" value="1"/>
</dbReference>
<dbReference type="InterPro" id="IPR023026">
    <property type="entry name" value="Trp_synth_beta/beta-like"/>
</dbReference>
<feature type="region of interest" description="Disordered" evidence="14">
    <location>
        <begin position="291"/>
        <end position="315"/>
    </location>
</feature>
<dbReference type="AlphaFoldDB" id="A0A1L9PL72"/>
<keyword evidence="9 13" id="KW-0663">Pyridoxal phosphate</keyword>
<dbReference type="EC" id="4.2.1.20" evidence="5 13"/>
<evidence type="ECO:0000256" key="5">
    <source>
        <dbReference type="ARBA" id="ARBA00012043"/>
    </source>
</evidence>
<dbReference type="CDD" id="cd06446">
    <property type="entry name" value="Trp-synth_B"/>
    <property type="match status" value="1"/>
</dbReference>
<keyword evidence="8 13" id="KW-0822">Tryptophan biosynthesis</keyword>
<dbReference type="VEuPathDB" id="FungiDB:ASPVEDRAFT_132127"/>
<evidence type="ECO:0000256" key="11">
    <source>
        <dbReference type="ARBA" id="ARBA00023239"/>
    </source>
</evidence>
<comment type="cofactor">
    <cofactor evidence="1 13">
        <name>pyridoxal 5'-phosphate</name>
        <dbReference type="ChEBI" id="CHEBI:597326"/>
    </cofactor>
</comment>
<dbReference type="PROSITE" id="PS00167">
    <property type="entry name" value="TRP_SYNTHASE_ALPHA"/>
    <property type="match status" value="1"/>
</dbReference>
<dbReference type="STRING" id="1036611.A0A1L9PL72"/>
<evidence type="ECO:0000259" key="15">
    <source>
        <dbReference type="Pfam" id="PF00291"/>
    </source>
</evidence>
<keyword evidence="10 13" id="KW-0057">Aromatic amino acid biosynthesis</keyword>
<dbReference type="SUPFAM" id="SSF51366">
    <property type="entry name" value="Ribulose-phoshate binding barrel"/>
    <property type="match status" value="1"/>
</dbReference>
<evidence type="ECO:0000256" key="3">
    <source>
        <dbReference type="ARBA" id="ARBA00005761"/>
    </source>
</evidence>
<dbReference type="SUPFAM" id="SSF53686">
    <property type="entry name" value="Tryptophan synthase beta subunit-like PLP-dependent enzymes"/>
    <property type="match status" value="1"/>
</dbReference>
<feature type="domain" description="Tryptophan synthase beta chain-like PALP" evidence="15">
    <location>
        <begin position="365"/>
        <end position="687"/>
    </location>
</feature>
<dbReference type="PROSITE" id="PS00168">
    <property type="entry name" value="TRP_SYNTHASE_BETA"/>
    <property type="match status" value="1"/>
</dbReference>
<evidence type="ECO:0000256" key="6">
    <source>
        <dbReference type="ARBA" id="ARBA00018724"/>
    </source>
</evidence>
<evidence type="ECO:0000256" key="4">
    <source>
        <dbReference type="ARBA" id="ARBA00006095"/>
    </source>
</evidence>
<dbReference type="Proteomes" id="UP000184073">
    <property type="component" value="Unassembled WGS sequence"/>
</dbReference>
<dbReference type="OrthoDB" id="10050244at2759"/>
<dbReference type="InterPro" id="IPR006654">
    <property type="entry name" value="Trp_synth_beta"/>
</dbReference>
<accession>A0A1L9PL72</accession>
<gene>
    <name evidence="16" type="ORF">ASPVEDRAFT_132127</name>
</gene>
<keyword evidence="17" id="KW-1185">Reference proteome</keyword>
<evidence type="ECO:0000256" key="9">
    <source>
        <dbReference type="ARBA" id="ARBA00022898"/>
    </source>
</evidence>
<dbReference type="PANTHER" id="PTHR48077:SF3">
    <property type="entry name" value="TRYPTOPHAN SYNTHASE"/>
    <property type="match status" value="1"/>
</dbReference>
<comment type="catalytic activity">
    <reaction evidence="12 13">
        <text>(1S,2R)-1-C-(indol-3-yl)glycerol 3-phosphate + L-serine = D-glyceraldehyde 3-phosphate + L-tryptophan + H2O</text>
        <dbReference type="Rhea" id="RHEA:10532"/>
        <dbReference type="ChEBI" id="CHEBI:15377"/>
        <dbReference type="ChEBI" id="CHEBI:33384"/>
        <dbReference type="ChEBI" id="CHEBI:57912"/>
        <dbReference type="ChEBI" id="CHEBI:58866"/>
        <dbReference type="ChEBI" id="CHEBI:59776"/>
        <dbReference type="EC" id="4.2.1.20"/>
    </reaction>
</comment>
<comment type="similarity">
    <text evidence="3">In the C-terminal section; belongs to the TrpB family.</text>
</comment>
<dbReference type="GeneID" id="63722400"/>
<dbReference type="InterPro" id="IPR011060">
    <property type="entry name" value="RibuloseP-bd_barrel"/>
</dbReference>
<sequence length="713" mass="76145">MEHIKQAFSRAAQQQRAALVAYITAGYPTIEDTVDILLGLENGGAADVIELGVPFTDPIADGAVIQAANSKALANGVTISTVLALVREARTRGVTAPILLMGYYNPILRYGEKNMVRDCKKAGVSGFVMTDLPPEEAGYFRGLCISSGLSFIPLISPATPEPRVKTLCEMADSFVYVISRMGVTGAADQQVNGLSRLMDRVRSWSVDLPTAVGFGVSTREHFLAVQDIAQGCVIGSQIISVVGRAPPGMAAEHAEEYLAGITGRRLGRDGHGMSLDAVGDVDKGLAKPKIQFQDDDDDLPSQASPAPRVSGISPNPGSRFGEFGGQYVPESLLKCLAELEAGFKDARQDPVFWDEYHAQYAYIGRPSNLHLAERLTEHVGGANIWLKREDLNHTGSHKVNNALGQILLARRLGKTRIIAETGAGQHGVATATICAKFGLKCTIYMGAEDTRRQALNVFRMKLLGAEVVAVETGSCTLRDAVSEALRAWVASIDRTHYVLGSVAGPHPFPTIVRTFQSVIGEETKQQLHQAIGGLPDAVVACVGCGSNASGMFHPFIKEPVQLLGVEAGGDGLDTLRHSATLSQGSKGVLHGVYTYILQDQEGQIAPTHSISAGMDYPGVGPELSSWKDSQRARFIAATNAEALMGFRALAQYEGILPALESSHAVYGAMKLAETMTKGKNIVVSLSGRGDKDVQSIADSLPRLGPEIGWDLRF</sequence>
<dbReference type="GO" id="GO:0004834">
    <property type="term" value="F:tryptophan synthase activity"/>
    <property type="evidence" value="ECO:0007669"/>
    <property type="project" value="UniProtKB-EC"/>
</dbReference>
<dbReference type="HAMAP" id="MF_00131">
    <property type="entry name" value="Trp_synth_alpha"/>
    <property type="match status" value="1"/>
</dbReference>
<dbReference type="CDD" id="cd04724">
    <property type="entry name" value="Tryptophan_synthase_alpha"/>
    <property type="match status" value="1"/>
</dbReference>
<dbReference type="UniPathway" id="UPA00035">
    <property type="reaction ID" value="UER00044"/>
</dbReference>
<dbReference type="Gene3D" id="3.20.20.70">
    <property type="entry name" value="Aldolase class I"/>
    <property type="match status" value="1"/>
</dbReference>
<evidence type="ECO:0000256" key="10">
    <source>
        <dbReference type="ARBA" id="ARBA00023141"/>
    </source>
</evidence>
<dbReference type="InterPro" id="IPR013785">
    <property type="entry name" value="Aldolase_TIM"/>
</dbReference>
<dbReference type="GO" id="GO:0005737">
    <property type="term" value="C:cytoplasm"/>
    <property type="evidence" value="ECO:0007669"/>
    <property type="project" value="TreeGrafter"/>
</dbReference>
<dbReference type="FunFam" id="3.40.50.1100:FF:000004">
    <property type="entry name" value="Tryptophan synthase beta chain"/>
    <property type="match status" value="1"/>
</dbReference>
<dbReference type="Gene3D" id="3.40.50.1100">
    <property type="match status" value="2"/>
</dbReference>
<keyword evidence="11 13" id="KW-0456">Lyase</keyword>
<dbReference type="InterPro" id="IPR001926">
    <property type="entry name" value="TrpB-like_PALP"/>
</dbReference>
<dbReference type="Pfam" id="PF00290">
    <property type="entry name" value="Trp_syntA"/>
    <property type="match status" value="1"/>
</dbReference>
<dbReference type="NCBIfam" id="TIGR00262">
    <property type="entry name" value="trpA"/>
    <property type="match status" value="1"/>
</dbReference>
<keyword evidence="7 13" id="KW-0028">Amino-acid biosynthesis</keyword>
<dbReference type="RefSeq" id="XP_040667984.1">
    <property type="nucleotide sequence ID" value="XM_040806889.1"/>
</dbReference>
<evidence type="ECO:0000256" key="7">
    <source>
        <dbReference type="ARBA" id="ARBA00022605"/>
    </source>
</evidence>
<dbReference type="FunFam" id="3.40.50.1100:FF:000001">
    <property type="entry name" value="Tryptophan synthase beta chain"/>
    <property type="match status" value="1"/>
</dbReference>
<evidence type="ECO:0000256" key="13">
    <source>
        <dbReference type="RuleBase" id="RU003663"/>
    </source>
</evidence>
<evidence type="ECO:0000256" key="14">
    <source>
        <dbReference type="SAM" id="MobiDB-lite"/>
    </source>
</evidence>
<evidence type="ECO:0000256" key="2">
    <source>
        <dbReference type="ARBA" id="ARBA00004733"/>
    </source>
</evidence>
<evidence type="ECO:0000313" key="16">
    <source>
        <dbReference type="EMBL" id="OJJ02222.1"/>
    </source>
</evidence>
<dbReference type="InterPro" id="IPR018204">
    <property type="entry name" value="Trp_synthase_alpha_AS"/>
</dbReference>